<dbReference type="CDD" id="cd04433">
    <property type="entry name" value="AFD_class_I"/>
    <property type="match status" value="1"/>
</dbReference>
<dbReference type="GO" id="GO:0016874">
    <property type="term" value="F:ligase activity"/>
    <property type="evidence" value="ECO:0007669"/>
    <property type="project" value="UniProtKB-KW"/>
</dbReference>
<keyword evidence="11" id="KW-1185">Reference proteome</keyword>
<protein>
    <recommendedName>
        <fullName evidence="6">Long-chain-fatty-acid--CoA ligase</fullName>
        <ecNumber evidence="5">6.2.1.3</ecNumber>
    </recommendedName>
    <alternativeName>
        <fullName evidence="7">Long-chain acyl-CoA synthetase</fullName>
    </alternativeName>
</protein>
<dbReference type="InterPro" id="IPR050237">
    <property type="entry name" value="ATP-dep_AMP-bd_enzyme"/>
</dbReference>
<dbReference type="EC" id="6.2.1.3" evidence="5"/>
<evidence type="ECO:0000313" key="11">
    <source>
        <dbReference type="Proteomes" id="UP001179614"/>
    </source>
</evidence>
<accession>A0ABY7MTH0</accession>
<comment type="subcellular location">
    <subcellularLocation>
        <location evidence="1">Membrane</location>
        <topology evidence="1">Peripheral membrane protein</topology>
    </subcellularLocation>
</comment>
<dbReference type="Pfam" id="PF13193">
    <property type="entry name" value="AMP-binding_C"/>
    <property type="match status" value="1"/>
</dbReference>
<dbReference type="PANTHER" id="PTHR43767:SF8">
    <property type="entry name" value="LONG-CHAIN-FATTY-ACID--COA LIGASE"/>
    <property type="match status" value="1"/>
</dbReference>
<dbReference type="Pfam" id="PF00501">
    <property type="entry name" value="AMP-binding"/>
    <property type="match status" value="1"/>
</dbReference>
<proteinExistence type="predicted"/>
<dbReference type="PANTHER" id="PTHR43767">
    <property type="entry name" value="LONG-CHAIN-FATTY-ACID--COA LIGASE"/>
    <property type="match status" value="1"/>
</dbReference>
<evidence type="ECO:0000256" key="4">
    <source>
        <dbReference type="ARBA" id="ARBA00023136"/>
    </source>
</evidence>
<dbReference type="Gene3D" id="3.30.300.30">
    <property type="match status" value="1"/>
</dbReference>
<organism evidence="10 11">
    <name type="scientific">Bradyrhizobium xenonodulans</name>
    <dbReference type="NCBI Taxonomy" id="2736875"/>
    <lineage>
        <taxon>Bacteria</taxon>
        <taxon>Pseudomonadati</taxon>
        <taxon>Pseudomonadota</taxon>
        <taxon>Alphaproteobacteria</taxon>
        <taxon>Hyphomicrobiales</taxon>
        <taxon>Nitrobacteraceae</taxon>
        <taxon>Bradyrhizobium</taxon>
    </lineage>
</organism>
<dbReference type="PROSITE" id="PS00455">
    <property type="entry name" value="AMP_BINDING"/>
    <property type="match status" value="1"/>
</dbReference>
<dbReference type="InterPro" id="IPR042099">
    <property type="entry name" value="ANL_N_sf"/>
</dbReference>
<sequence>MSPPDSVALREYLGPGLKDRTISGARHSVSFTDIAQHSCLTERSCELSGRSVLLATSGQLLSALAMIELDGVVRRLLLSPPDLDWDRLQDLLEQADIDAIVTDRPLPPSHAGKYFVVGVDLPQRKSTGSKVDRATEWLMLTSGTSGLPKIVRHTFDGLAGAIIAEGPARYRNATWGTFYDIRRYGGLHIFLRAVIGGGSMVLSEPGEAVAAYVARLRAGGVTHISGTPSHWRRLLMSGASADFSPDYVRLSGEIADQALLDGLARAFPHASIGHAYASTEAGVGFSVDDGREGFPAHLIGQDHAGVEMKVVDGSLRIRSRRTARAYVGAEAPPLADAEGFVDTGDMVERRGERYHFVGRRGGIINIGGLKVHPEEVEAVINRHVCVRMSRARSRRSPITGAIVVADVILADGTDAARHETIRAEILGQCKNRLAAWKVPAVIRFVERLDLTAAGKLVRTDA</sequence>
<evidence type="ECO:0000256" key="7">
    <source>
        <dbReference type="ARBA" id="ARBA00042773"/>
    </source>
</evidence>
<dbReference type="InterPro" id="IPR020845">
    <property type="entry name" value="AMP-binding_CS"/>
</dbReference>
<evidence type="ECO:0000256" key="3">
    <source>
        <dbReference type="ARBA" id="ARBA00022598"/>
    </source>
</evidence>
<dbReference type="SUPFAM" id="SSF56801">
    <property type="entry name" value="Acetyl-CoA synthetase-like"/>
    <property type="match status" value="1"/>
</dbReference>
<feature type="domain" description="AMP-dependent synthetase/ligase" evidence="8">
    <location>
        <begin position="136"/>
        <end position="314"/>
    </location>
</feature>
<dbReference type="InterPro" id="IPR000873">
    <property type="entry name" value="AMP-dep_synth/lig_dom"/>
</dbReference>
<evidence type="ECO:0000256" key="2">
    <source>
        <dbReference type="ARBA" id="ARBA00005005"/>
    </source>
</evidence>
<reference evidence="10" key="1">
    <citation type="submission" date="2021-12" db="EMBL/GenBank/DDBJ databases">
        <title>Bradyrhizobium xenonodulans sp. nov.</title>
        <authorList>
            <person name="Claassens R."/>
            <person name="Venter S.N."/>
            <person name="Beukes C.W."/>
            <person name="Stepkowski T."/>
            <person name="Steenkamp E.T."/>
        </authorList>
    </citation>
    <scope>NUCLEOTIDE SEQUENCE</scope>
    <source>
        <strain evidence="10">14AB</strain>
    </source>
</reference>
<evidence type="ECO:0000259" key="9">
    <source>
        <dbReference type="Pfam" id="PF13193"/>
    </source>
</evidence>
<keyword evidence="4" id="KW-0472">Membrane</keyword>
<keyword evidence="3 10" id="KW-0436">Ligase</keyword>
<evidence type="ECO:0000259" key="8">
    <source>
        <dbReference type="Pfam" id="PF00501"/>
    </source>
</evidence>
<evidence type="ECO:0000256" key="5">
    <source>
        <dbReference type="ARBA" id="ARBA00026121"/>
    </source>
</evidence>
<dbReference type="Gene3D" id="3.40.50.12780">
    <property type="entry name" value="N-terminal domain of ligase-like"/>
    <property type="match status" value="1"/>
</dbReference>
<feature type="domain" description="AMP-binding enzyme C-terminal" evidence="9">
    <location>
        <begin position="375"/>
        <end position="455"/>
    </location>
</feature>
<comment type="pathway">
    <text evidence="2">Lipid metabolism; fatty acid beta-oxidation.</text>
</comment>
<dbReference type="InterPro" id="IPR045851">
    <property type="entry name" value="AMP-bd_C_sf"/>
</dbReference>
<dbReference type="InterPro" id="IPR025110">
    <property type="entry name" value="AMP-bd_C"/>
</dbReference>
<evidence type="ECO:0000256" key="1">
    <source>
        <dbReference type="ARBA" id="ARBA00004170"/>
    </source>
</evidence>
<dbReference type="EMBL" id="CP089391">
    <property type="protein sequence ID" value="WBL81464.1"/>
    <property type="molecule type" value="Genomic_DNA"/>
</dbReference>
<dbReference type="RefSeq" id="WP_270170109.1">
    <property type="nucleotide sequence ID" value="NZ_CP089391.1"/>
</dbReference>
<dbReference type="Proteomes" id="UP001179614">
    <property type="component" value="Chromosome"/>
</dbReference>
<evidence type="ECO:0000313" key="10">
    <source>
        <dbReference type="EMBL" id="WBL81464.1"/>
    </source>
</evidence>
<name>A0ABY7MTH0_9BRAD</name>
<gene>
    <name evidence="10" type="ORF">I3J27_13940</name>
</gene>
<evidence type="ECO:0000256" key="6">
    <source>
        <dbReference type="ARBA" id="ARBA00039545"/>
    </source>
</evidence>